<dbReference type="PANTHER" id="PTHR33365">
    <property type="entry name" value="YALI0B05434P"/>
    <property type="match status" value="1"/>
</dbReference>
<reference evidence="2" key="1">
    <citation type="submission" date="2021-03" db="EMBL/GenBank/DDBJ databases">
        <authorList>
            <person name="Tagirdzhanova G."/>
        </authorList>
    </citation>
    <scope>NUCLEOTIDE SEQUENCE</scope>
</reference>
<evidence type="ECO:0008006" key="4">
    <source>
        <dbReference type="Google" id="ProtNLM"/>
    </source>
</evidence>
<dbReference type="AlphaFoldDB" id="A0A8H3I783"/>
<accession>A0A8H3I783</accession>
<evidence type="ECO:0000313" key="2">
    <source>
        <dbReference type="EMBL" id="CAF9917512.1"/>
    </source>
</evidence>
<comment type="similarity">
    <text evidence="1">Belongs to the ustYa family.</text>
</comment>
<dbReference type="Pfam" id="PF11807">
    <property type="entry name" value="UstYa"/>
    <property type="match status" value="1"/>
</dbReference>
<evidence type="ECO:0000256" key="1">
    <source>
        <dbReference type="ARBA" id="ARBA00035112"/>
    </source>
</evidence>
<evidence type="ECO:0000313" key="3">
    <source>
        <dbReference type="Proteomes" id="UP000664203"/>
    </source>
</evidence>
<comment type="caution">
    <text evidence="2">The sequence shown here is derived from an EMBL/GenBank/DDBJ whole genome shotgun (WGS) entry which is preliminary data.</text>
</comment>
<dbReference type="OrthoDB" id="3687641at2759"/>
<gene>
    <name evidence="2" type="ORF">ALECFALPRED_000249</name>
</gene>
<dbReference type="InterPro" id="IPR021765">
    <property type="entry name" value="UstYa-like"/>
</dbReference>
<protein>
    <recommendedName>
        <fullName evidence="4">Cyclochlorotine biosynthesis protein O</fullName>
    </recommendedName>
</protein>
<dbReference type="EMBL" id="CAJPDR010000100">
    <property type="protein sequence ID" value="CAF9917512.1"/>
    <property type="molecule type" value="Genomic_DNA"/>
</dbReference>
<name>A0A8H3I783_9LECA</name>
<sequence>MEEYPSLYAGLLRNMTVRITLETAYTSENRTIEDEAWNSLRMVSDNGLVALSDDWTRSKNLLQAQRFPWDKTKGLYILNGFHSLHCLHMLRHSTLEAFDGNNQTLAREHVAHCLNTLREEVMCNADDTPRYTGRVNEQASAEHATSGIGQTKMCRDFNQLEQWAVEHSACYKPIDVYNDSFPRIERYKFCPNGEKLWP</sequence>
<keyword evidence="3" id="KW-1185">Reference proteome</keyword>
<dbReference type="GO" id="GO:0043386">
    <property type="term" value="P:mycotoxin biosynthetic process"/>
    <property type="evidence" value="ECO:0007669"/>
    <property type="project" value="InterPro"/>
</dbReference>
<organism evidence="2 3">
    <name type="scientific">Alectoria fallacina</name>
    <dbReference type="NCBI Taxonomy" id="1903189"/>
    <lineage>
        <taxon>Eukaryota</taxon>
        <taxon>Fungi</taxon>
        <taxon>Dikarya</taxon>
        <taxon>Ascomycota</taxon>
        <taxon>Pezizomycotina</taxon>
        <taxon>Lecanoromycetes</taxon>
        <taxon>OSLEUM clade</taxon>
        <taxon>Lecanoromycetidae</taxon>
        <taxon>Lecanorales</taxon>
        <taxon>Lecanorineae</taxon>
        <taxon>Parmeliaceae</taxon>
        <taxon>Alectoria</taxon>
    </lineage>
</organism>
<dbReference type="Proteomes" id="UP000664203">
    <property type="component" value="Unassembled WGS sequence"/>
</dbReference>
<dbReference type="PANTHER" id="PTHR33365:SF6">
    <property type="entry name" value="OXIDASE USTYA"/>
    <property type="match status" value="1"/>
</dbReference>
<proteinExistence type="inferred from homology"/>